<proteinExistence type="predicted"/>
<dbReference type="Pfam" id="PF23140">
    <property type="entry name" value="Gp80"/>
    <property type="match status" value="1"/>
</dbReference>
<comment type="caution">
    <text evidence="1">The sequence shown here is derived from an EMBL/GenBank/DDBJ whole genome shotgun (WGS) entry which is preliminary data.</text>
</comment>
<dbReference type="AlphaFoldDB" id="A0A919W7D5"/>
<dbReference type="RefSeq" id="WP_213004876.1">
    <property type="nucleotide sequence ID" value="NZ_BOQN01000009.1"/>
</dbReference>
<keyword evidence="2" id="KW-1185">Reference proteome</keyword>
<protein>
    <submittedName>
        <fullName evidence="1">Uncharacterized protein</fullName>
    </submittedName>
</protein>
<evidence type="ECO:0000313" key="2">
    <source>
        <dbReference type="Proteomes" id="UP000677082"/>
    </source>
</evidence>
<organism evidence="1 2">
    <name type="scientific">Paractinoplanes toevensis</name>
    <dbReference type="NCBI Taxonomy" id="571911"/>
    <lineage>
        <taxon>Bacteria</taxon>
        <taxon>Bacillati</taxon>
        <taxon>Actinomycetota</taxon>
        <taxon>Actinomycetes</taxon>
        <taxon>Micromonosporales</taxon>
        <taxon>Micromonosporaceae</taxon>
        <taxon>Paractinoplanes</taxon>
    </lineage>
</organism>
<reference evidence="1 2" key="1">
    <citation type="submission" date="2021-03" db="EMBL/GenBank/DDBJ databases">
        <title>Whole genome shotgun sequence of Actinoplanes toevensis NBRC 105298.</title>
        <authorList>
            <person name="Komaki H."/>
            <person name="Tamura T."/>
        </authorList>
    </citation>
    <scope>NUCLEOTIDE SEQUENCE [LARGE SCALE GENOMIC DNA]</scope>
    <source>
        <strain evidence="1 2">NBRC 105298</strain>
    </source>
</reference>
<evidence type="ECO:0000313" key="1">
    <source>
        <dbReference type="EMBL" id="GIM88896.1"/>
    </source>
</evidence>
<name>A0A919W7D5_9ACTN</name>
<dbReference type="InterPro" id="IPR056908">
    <property type="entry name" value="Gp80-like"/>
</dbReference>
<dbReference type="EMBL" id="BOQN01000009">
    <property type="protein sequence ID" value="GIM88896.1"/>
    <property type="molecule type" value="Genomic_DNA"/>
</dbReference>
<gene>
    <name evidence="1" type="ORF">Ato02nite_006890</name>
</gene>
<dbReference type="Proteomes" id="UP000677082">
    <property type="component" value="Unassembled WGS sequence"/>
</dbReference>
<accession>A0A919W7D5</accession>
<sequence length="128" mass="12760">MANNIVAAEANRLLDASWGVASYTAPTGAMKLALVSVIGSNTAAGTEVTGGSYARQTITMGSASSGANASSVACNYTNMPATTTVGVDVYDSNGSPRRAWWGALTASKTTASGDSLSFAIGAITSSII</sequence>